<accession>A0A167DI18</accession>
<feature type="chain" id="PRO_5007885185" description="Copper amine oxidase-like N-terminal domain-containing protein" evidence="1">
    <location>
        <begin position="26"/>
        <end position="276"/>
    </location>
</feature>
<dbReference type="InterPro" id="IPR036582">
    <property type="entry name" value="Mao_N_sf"/>
</dbReference>
<evidence type="ECO:0000313" key="3">
    <source>
        <dbReference type="EMBL" id="OAB74398.1"/>
    </source>
</evidence>
<dbReference type="RefSeq" id="WP_068657687.1">
    <property type="nucleotide sequence ID" value="NZ_CP017770.1"/>
</dbReference>
<reference evidence="3 4" key="1">
    <citation type="submission" date="2016-02" db="EMBL/GenBank/DDBJ databases">
        <title>Paenibacillus sp. LPB0068, isolated from Crassostrea gigas.</title>
        <authorList>
            <person name="Shin S.-K."/>
            <person name="Yi H."/>
        </authorList>
    </citation>
    <scope>NUCLEOTIDE SEQUENCE [LARGE SCALE GENOMIC DNA]</scope>
    <source>
        <strain evidence="3 4">LPB0068</strain>
    </source>
</reference>
<protein>
    <recommendedName>
        <fullName evidence="2">Copper amine oxidase-like N-terminal domain-containing protein</fullName>
    </recommendedName>
</protein>
<dbReference type="STRING" id="1763538.LPB68_03960"/>
<organism evidence="3 4">
    <name type="scientific">Paenibacillus crassostreae</name>
    <dbReference type="NCBI Taxonomy" id="1763538"/>
    <lineage>
        <taxon>Bacteria</taxon>
        <taxon>Bacillati</taxon>
        <taxon>Bacillota</taxon>
        <taxon>Bacilli</taxon>
        <taxon>Bacillales</taxon>
        <taxon>Paenibacillaceae</taxon>
        <taxon>Paenibacillus</taxon>
    </lineage>
</organism>
<dbReference type="Gene3D" id="3.30.457.10">
    <property type="entry name" value="Copper amine oxidase-like, N-terminal domain"/>
    <property type="match status" value="1"/>
</dbReference>
<feature type="signal peptide" evidence="1">
    <location>
        <begin position="1"/>
        <end position="25"/>
    </location>
</feature>
<dbReference type="SUPFAM" id="SSF55383">
    <property type="entry name" value="Copper amine oxidase, domain N"/>
    <property type="match status" value="1"/>
</dbReference>
<dbReference type="AlphaFoldDB" id="A0A167DI18"/>
<evidence type="ECO:0000256" key="1">
    <source>
        <dbReference type="SAM" id="SignalP"/>
    </source>
</evidence>
<dbReference type="KEGG" id="pcx:LPB68_03960"/>
<dbReference type="Pfam" id="PF07833">
    <property type="entry name" value="Cu_amine_oxidN1"/>
    <property type="match status" value="1"/>
</dbReference>
<evidence type="ECO:0000259" key="2">
    <source>
        <dbReference type="Pfam" id="PF07833"/>
    </source>
</evidence>
<proteinExistence type="predicted"/>
<comment type="caution">
    <text evidence="3">The sequence shown here is derived from an EMBL/GenBank/DDBJ whole genome shotgun (WGS) entry which is preliminary data.</text>
</comment>
<sequence>MKSRKWAIIATTACLLLGTSVIALASNPIKLMINGHEHKTDTPPQIINGQVMLPLNIVTELFNKKISYDANINVVNIQDKKDIVISELGNIKITGMEDDYGVYEHLRIYQDQTNRSLAGYNVMNPTYAPEISSVDLNGDEKREIAIILTTGYGTGVYLSEIRILSDDLGRNMPVEDALFTFKKQWTGKVSNKGIEMRINDKQILLPNELLNEERENWFEEPMIGNIVHYYIENKTLKASAAVQISPGEFIGELETHYEYINGIFVAGEATFSKFDE</sequence>
<dbReference type="InterPro" id="IPR012854">
    <property type="entry name" value="Cu_amine_oxidase-like_N"/>
</dbReference>
<feature type="domain" description="Copper amine oxidase-like N-terminal" evidence="2">
    <location>
        <begin position="33"/>
        <end position="93"/>
    </location>
</feature>
<keyword evidence="1" id="KW-0732">Signal</keyword>
<dbReference type="EMBL" id="LSFN01000014">
    <property type="protein sequence ID" value="OAB74398.1"/>
    <property type="molecule type" value="Genomic_DNA"/>
</dbReference>
<dbReference type="Proteomes" id="UP000077134">
    <property type="component" value="Unassembled WGS sequence"/>
</dbReference>
<evidence type="ECO:0000313" key="4">
    <source>
        <dbReference type="Proteomes" id="UP000077134"/>
    </source>
</evidence>
<keyword evidence="4" id="KW-1185">Reference proteome</keyword>
<name>A0A167DI18_9BACL</name>
<gene>
    <name evidence="3" type="ORF">PNBC_10000</name>
</gene>